<comment type="caution">
    <text evidence="2">The sequence shown here is derived from an EMBL/GenBank/DDBJ whole genome shotgun (WGS) entry which is preliminary data.</text>
</comment>
<feature type="non-terminal residue" evidence="2">
    <location>
        <position position="1"/>
    </location>
</feature>
<sequence>MSDVETATRQQRAPSSSPFLSLFRRSKKKINGTQSHDDFKLNLQETLEKPSKPRKMSFTDRVKAHKSAKSGKKDTSSTLPPQLSKKEKKLAAQNKAYSFDALVEEDPMMLVESLKAIADDQPLVARSIPKHAKIPQKPKDPLRNCLFEQEVYDTMLSDSLKVCDLLASHLDDCMAHVRAKSPEFSKMNLSDHSDCRDSGRGPSSASSTISTSPTAYKRPLKSCVRTDL</sequence>
<dbReference type="Proteomes" id="UP001177023">
    <property type="component" value="Unassembled WGS sequence"/>
</dbReference>
<feature type="compositionally biased region" description="Low complexity" evidence="1">
    <location>
        <begin position="14"/>
        <end position="23"/>
    </location>
</feature>
<evidence type="ECO:0000313" key="3">
    <source>
        <dbReference type="Proteomes" id="UP001177023"/>
    </source>
</evidence>
<dbReference type="AlphaFoldDB" id="A0AA36CRK0"/>
<feature type="compositionally biased region" description="Basic and acidic residues" evidence="1">
    <location>
        <begin position="35"/>
        <end position="62"/>
    </location>
</feature>
<feature type="compositionally biased region" description="Polar residues" evidence="1">
    <location>
        <begin position="1"/>
        <end position="13"/>
    </location>
</feature>
<evidence type="ECO:0000256" key="1">
    <source>
        <dbReference type="SAM" id="MobiDB-lite"/>
    </source>
</evidence>
<dbReference type="EMBL" id="CATQJA010002604">
    <property type="protein sequence ID" value="CAJ0572738.1"/>
    <property type="molecule type" value="Genomic_DNA"/>
</dbReference>
<reference evidence="2" key="1">
    <citation type="submission" date="2023-06" db="EMBL/GenBank/DDBJ databases">
        <authorList>
            <person name="Delattre M."/>
        </authorList>
    </citation>
    <scope>NUCLEOTIDE SEQUENCE</scope>
    <source>
        <strain evidence="2">AF72</strain>
    </source>
</reference>
<feature type="compositionally biased region" description="Low complexity" evidence="1">
    <location>
        <begin position="202"/>
        <end position="215"/>
    </location>
</feature>
<keyword evidence="3" id="KW-1185">Reference proteome</keyword>
<organism evidence="2 3">
    <name type="scientific">Mesorhabditis spiculigera</name>
    <dbReference type="NCBI Taxonomy" id="96644"/>
    <lineage>
        <taxon>Eukaryota</taxon>
        <taxon>Metazoa</taxon>
        <taxon>Ecdysozoa</taxon>
        <taxon>Nematoda</taxon>
        <taxon>Chromadorea</taxon>
        <taxon>Rhabditida</taxon>
        <taxon>Rhabditina</taxon>
        <taxon>Rhabditomorpha</taxon>
        <taxon>Rhabditoidea</taxon>
        <taxon>Rhabditidae</taxon>
        <taxon>Mesorhabditinae</taxon>
        <taxon>Mesorhabditis</taxon>
    </lineage>
</organism>
<name>A0AA36CRK0_9BILA</name>
<feature type="region of interest" description="Disordered" evidence="1">
    <location>
        <begin position="1"/>
        <end position="89"/>
    </location>
</feature>
<proteinExistence type="predicted"/>
<gene>
    <name evidence="2" type="ORF">MSPICULIGERA_LOCUS11118</name>
</gene>
<feature type="compositionally biased region" description="Basic and acidic residues" evidence="1">
    <location>
        <begin position="186"/>
        <end position="199"/>
    </location>
</feature>
<accession>A0AA36CRK0</accession>
<evidence type="ECO:0000313" key="2">
    <source>
        <dbReference type="EMBL" id="CAJ0572738.1"/>
    </source>
</evidence>
<protein>
    <submittedName>
        <fullName evidence="2">Uncharacterized protein</fullName>
    </submittedName>
</protein>
<feature type="region of interest" description="Disordered" evidence="1">
    <location>
        <begin position="186"/>
        <end position="228"/>
    </location>
</feature>